<name>A0A2M7RKG3_9BACT</name>
<dbReference type="EMBL" id="PFMD01000024">
    <property type="protein sequence ID" value="PIY96951.1"/>
    <property type="molecule type" value="Genomic_DNA"/>
</dbReference>
<evidence type="ECO:0000256" key="8">
    <source>
        <dbReference type="ARBA" id="ARBA00023136"/>
    </source>
</evidence>
<dbReference type="PANTHER" id="PTHR33445">
    <property type="entry name" value="ATP SYNTHASE SUBUNIT B', CHLOROPLASTIC"/>
    <property type="match status" value="1"/>
</dbReference>
<comment type="similarity">
    <text evidence="1 12 13">Belongs to the ATPase B chain family.</text>
</comment>
<feature type="transmembrane region" description="Helical" evidence="12">
    <location>
        <begin position="12"/>
        <end position="34"/>
    </location>
</feature>
<dbReference type="Gene3D" id="6.10.250.1580">
    <property type="match status" value="1"/>
</dbReference>
<evidence type="ECO:0000256" key="7">
    <source>
        <dbReference type="ARBA" id="ARBA00023065"/>
    </source>
</evidence>
<keyword evidence="4 12" id="KW-0812">Transmembrane</keyword>
<reference evidence="15 16" key="1">
    <citation type="submission" date="2017-09" db="EMBL/GenBank/DDBJ databases">
        <title>Depth-based differentiation of microbial function through sediment-hosted aquifers and enrichment of novel symbionts in the deep terrestrial subsurface.</title>
        <authorList>
            <person name="Probst A.J."/>
            <person name="Ladd B."/>
            <person name="Jarett J.K."/>
            <person name="Geller-Mcgrath D.E."/>
            <person name="Sieber C.M."/>
            <person name="Emerson J.B."/>
            <person name="Anantharaman K."/>
            <person name="Thomas B.C."/>
            <person name="Malmstrom R."/>
            <person name="Stieglmeier M."/>
            <person name="Klingl A."/>
            <person name="Woyke T."/>
            <person name="Ryan C.M."/>
            <person name="Banfield J.F."/>
        </authorList>
    </citation>
    <scope>NUCLEOTIDE SEQUENCE [LARGE SCALE GENOMIC DNA]</scope>
    <source>
        <strain evidence="15">CG_4_10_14_0_8_um_filter_42_10</strain>
    </source>
</reference>
<dbReference type="GO" id="GO:0046961">
    <property type="term" value="F:proton-transporting ATPase activity, rotational mechanism"/>
    <property type="evidence" value="ECO:0007669"/>
    <property type="project" value="TreeGrafter"/>
</dbReference>
<keyword evidence="6 12" id="KW-1133">Transmembrane helix</keyword>
<comment type="subcellular location">
    <subcellularLocation>
        <location evidence="12">Cell membrane</location>
        <topology evidence="12">Single-pass membrane protein</topology>
    </subcellularLocation>
    <subcellularLocation>
        <location evidence="11">Endomembrane system</location>
        <topology evidence="11">Single-pass membrane protein</topology>
    </subcellularLocation>
</comment>
<dbReference type="GO" id="GO:0046933">
    <property type="term" value="F:proton-transporting ATP synthase activity, rotational mechanism"/>
    <property type="evidence" value="ECO:0007669"/>
    <property type="project" value="UniProtKB-UniRule"/>
</dbReference>
<dbReference type="Proteomes" id="UP000230779">
    <property type="component" value="Unassembled WGS sequence"/>
</dbReference>
<dbReference type="AlphaFoldDB" id="A0A2M7RKG3"/>
<feature type="compositionally biased region" description="Basic and acidic residues" evidence="14">
    <location>
        <begin position="63"/>
        <end position="80"/>
    </location>
</feature>
<evidence type="ECO:0000256" key="10">
    <source>
        <dbReference type="ARBA" id="ARBA00025198"/>
    </source>
</evidence>
<dbReference type="InterPro" id="IPR002146">
    <property type="entry name" value="ATP_synth_b/b'su_bac/chlpt"/>
</dbReference>
<evidence type="ECO:0000256" key="14">
    <source>
        <dbReference type="SAM" id="MobiDB-lite"/>
    </source>
</evidence>
<evidence type="ECO:0000256" key="2">
    <source>
        <dbReference type="ARBA" id="ARBA00022448"/>
    </source>
</evidence>
<evidence type="ECO:0000256" key="4">
    <source>
        <dbReference type="ARBA" id="ARBA00022692"/>
    </source>
</evidence>
<evidence type="ECO:0000313" key="15">
    <source>
        <dbReference type="EMBL" id="PIY96951.1"/>
    </source>
</evidence>
<keyword evidence="8 12" id="KW-0472">Membrane</keyword>
<comment type="caution">
    <text evidence="15">The sequence shown here is derived from an EMBL/GenBank/DDBJ whole genome shotgun (WGS) entry which is preliminary data.</text>
</comment>
<evidence type="ECO:0000256" key="13">
    <source>
        <dbReference type="RuleBase" id="RU003848"/>
    </source>
</evidence>
<keyword evidence="2 12" id="KW-0813">Transport</keyword>
<feature type="region of interest" description="Disordered" evidence="14">
    <location>
        <begin position="63"/>
        <end position="99"/>
    </location>
</feature>
<evidence type="ECO:0000256" key="11">
    <source>
        <dbReference type="ARBA" id="ARBA00037847"/>
    </source>
</evidence>
<dbReference type="InterPro" id="IPR050059">
    <property type="entry name" value="ATP_synthase_B_chain"/>
</dbReference>
<dbReference type="HAMAP" id="MF_01398">
    <property type="entry name" value="ATP_synth_b_bprime"/>
    <property type="match status" value="1"/>
</dbReference>
<keyword evidence="3 12" id="KW-0138">CF(0)</keyword>
<comment type="function">
    <text evidence="10 12">F(1)F(0) ATP synthase produces ATP from ADP in the presence of a proton or sodium gradient. F-type ATPases consist of two structural domains, F(1) containing the extramembraneous catalytic core and F(0) containing the membrane proton channel, linked together by a central stalk and a peripheral stalk. During catalysis, ATP synthesis in the catalytic domain of F(1) is coupled via a rotary mechanism of the central stalk subunits to proton translocation.</text>
</comment>
<comment type="subunit">
    <text evidence="12">F-type ATPases have 2 components, F(1) - the catalytic core - and F(0) - the membrane proton channel. F(1) has five subunits: alpha(3), beta(3), gamma(1), delta(1), epsilon(1). F(0) has three main subunits: a(1), b(2) and c(10-14). The alpha and beta chains form an alternating ring which encloses part of the gamma chain. F(1) is attached to F(0) by a central stalk formed by the gamma and epsilon chains, while a peripheral stalk is formed by the delta and b chains.</text>
</comment>
<dbReference type="NCBIfam" id="TIGR01144">
    <property type="entry name" value="ATP_synt_b"/>
    <property type="match status" value="1"/>
</dbReference>
<evidence type="ECO:0000256" key="6">
    <source>
        <dbReference type="ARBA" id="ARBA00022989"/>
    </source>
</evidence>
<evidence type="ECO:0000256" key="9">
    <source>
        <dbReference type="ARBA" id="ARBA00023310"/>
    </source>
</evidence>
<dbReference type="PANTHER" id="PTHR33445:SF2">
    <property type="entry name" value="ATP SYNTHASE SUBUNIT B', CHLOROPLASTIC"/>
    <property type="match status" value="1"/>
</dbReference>
<evidence type="ECO:0000256" key="5">
    <source>
        <dbReference type="ARBA" id="ARBA00022781"/>
    </source>
</evidence>
<keyword evidence="12" id="KW-1003">Cell membrane</keyword>
<sequence>MDEVIKTFHIDWKLMIAQLINLAIVIFVLWKFAVKPLTKLMEKRSKDIEQSLKDAKKIEENLAKSEADKENQLKQARKEAQAIMEKANQQEERQSRQMIDETKTEVQTMIVTAKDQIAQEKQQMLKEAKADLGSLVIEATKKILEKTGAKEIDEKIVSDSLSHLSNKK</sequence>
<accession>A0A2M7RKG3</accession>
<evidence type="ECO:0000256" key="1">
    <source>
        <dbReference type="ARBA" id="ARBA00005513"/>
    </source>
</evidence>
<keyword evidence="5 12" id="KW-0375">Hydrogen ion transport</keyword>
<keyword evidence="7 12" id="KW-0406">Ion transport</keyword>
<dbReference type="CDD" id="cd06503">
    <property type="entry name" value="ATP-synt_Fo_b"/>
    <property type="match status" value="1"/>
</dbReference>
<dbReference type="GO" id="GO:0012505">
    <property type="term" value="C:endomembrane system"/>
    <property type="evidence" value="ECO:0007669"/>
    <property type="project" value="UniProtKB-SubCell"/>
</dbReference>
<proteinExistence type="inferred from homology"/>
<comment type="function">
    <text evidence="12">Component of the F(0) channel, it forms part of the peripheral stalk, linking F(1) to F(0).</text>
</comment>
<dbReference type="InterPro" id="IPR005864">
    <property type="entry name" value="ATP_synth_F0_bsu_bac"/>
</dbReference>
<feature type="compositionally biased region" description="Basic and acidic residues" evidence="14">
    <location>
        <begin position="88"/>
        <end position="99"/>
    </location>
</feature>
<dbReference type="Pfam" id="PF00430">
    <property type="entry name" value="ATP-synt_B"/>
    <property type="match status" value="1"/>
</dbReference>
<dbReference type="GO" id="GO:0005886">
    <property type="term" value="C:plasma membrane"/>
    <property type="evidence" value="ECO:0007669"/>
    <property type="project" value="UniProtKB-SubCell"/>
</dbReference>
<keyword evidence="9 12" id="KW-0066">ATP synthesis</keyword>
<evidence type="ECO:0000256" key="3">
    <source>
        <dbReference type="ARBA" id="ARBA00022547"/>
    </source>
</evidence>
<organism evidence="15 16">
    <name type="scientific">Candidatus Kerfeldbacteria bacterium CG_4_10_14_0_8_um_filter_42_10</name>
    <dbReference type="NCBI Taxonomy" id="2014248"/>
    <lineage>
        <taxon>Bacteria</taxon>
        <taxon>Candidatus Kerfeldiibacteriota</taxon>
    </lineage>
</organism>
<evidence type="ECO:0000313" key="16">
    <source>
        <dbReference type="Proteomes" id="UP000230779"/>
    </source>
</evidence>
<dbReference type="GO" id="GO:0045259">
    <property type="term" value="C:proton-transporting ATP synthase complex"/>
    <property type="evidence" value="ECO:0007669"/>
    <property type="project" value="UniProtKB-KW"/>
</dbReference>
<protein>
    <recommendedName>
        <fullName evidence="12">ATP synthase subunit b</fullName>
    </recommendedName>
    <alternativeName>
        <fullName evidence="12">ATP synthase F(0) sector subunit b</fullName>
    </alternativeName>
    <alternativeName>
        <fullName evidence="12">ATPase subunit I</fullName>
    </alternativeName>
    <alternativeName>
        <fullName evidence="12">F-type ATPase subunit b</fullName>
        <shortName evidence="12">F-ATPase subunit b</shortName>
    </alternativeName>
</protein>
<gene>
    <name evidence="12 15" type="primary">atpF</name>
    <name evidence="15" type="ORF">COY66_02145</name>
</gene>
<evidence type="ECO:0000256" key="12">
    <source>
        <dbReference type="HAMAP-Rule" id="MF_01398"/>
    </source>
</evidence>
<dbReference type="SUPFAM" id="SSF81573">
    <property type="entry name" value="F1F0 ATP synthase subunit B, membrane domain"/>
    <property type="match status" value="1"/>
</dbReference>
<dbReference type="InterPro" id="IPR028987">
    <property type="entry name" value="ATP_synth_B-like_membr_sf"/>
</dbReference>